<accession>A0A644WIQ3</accession>
<sequence>MLFDIFQIPVVKGMVSRPAHGLRDPGLGVEGHPFEHGVPEHGIPGTVHDVADMFLDKVPENMCIDVIQGVPDDPEDHVFGDSVEEGHGEPRVFLSGAAHDEQPVEAPGAAGPRAGGAGEDALAAADAPPVVFHHLAVLHLQRAGDLLGTGLHAGLASDAPAVVVLGPADGNDAEILHVGLDAVVWASRDGDLRVEIIGVDQRLQLPGEGRGVPVGEGTEPRPHAGGDVSHSRRRVAFHRILYLYPVGQLQLFDKRNEGRVHLGHAFEGDVGDLETLPYGDVEAAVAELLRDVRDDPHLFGAEMPSGNTDPDGGGIPHLRDAEGILRHFFPVEVEGHDVHLSVDEPGGLREVEHRAVKADVGGVDLAVAALAEAAGHEPLEGDPDVFLRYPKETDLRSGKLHHHGRAHHHELHVSRVGKGKLPYVLRDQPHGTVPPLLGLVDGDEHIPPLPPLLHLAGKEDALPVFEPGDHPEGPEGEITVQGLPDQGADRGRAGASRHDDEVGILQHVQREPHAVGSPDEEILSLPQILQGVRQAPHGPDGELDPVGAKGADGERGLADLRQGDLEELARRHIGRGFHRKGELAVRLGSDGSDLRGERPVGIVRHLVSPPFRASDTRLMHSEKEMYSGQTSSHRPHPTHMS</sequence>
<evidence type="ECO:0000313" key="2">
    <source>
        <dbReference type="EMBL" id="MPM03499.1"/>
    </source>
</evidence>
<feature type="compositionally biased region" description="Basic and acidic residues" evidence="1">
    <location>
        <begin position="614"/>
        <end position="625"/>
    </location>
</feature>
<dbReference type="EMBL" id="VSSQ01000958">
    <property type="protein sequence ID" value="MPM03499.1"/>
    <property type="molecule type" value="Genomic_DNA"/>
</dbReference>
<gene>
    <name evidence="2" type="ORF">SDC9_49766</name>
</gene>
<comment type="caution">
    <text evidence="2">The sequence shown here is derived from an EMBL/GenBank/DDBJ whole genome shotgun (WGS) entry which is preliminary data.</text>
</comment>
<organism evidence="2">
    <name type="scientific">bioreactor metagenome</name>
    <dbReference type="NCBI Taxonomy" id="1076179"/>
    <lineage>
        <taxon>unclassified sequences</taxon>
        <taxon>metagenomes</taxon>
        <taxon>ecological metagenomes</taxon>
    </lineage>
</organism>
<dbReference type="AlphaFoldDB" id="A0A644WIQ3"/>
<evidence type="ECO:0000256" key="1">
    <source>
        <dbReference type="SAM" id="MobiDB-lite"/>
    </source>
</evidence>
<feature type="region of interest" description="Disordered" evidence="1">
    <location>
        <begin position="208"/>
        <end position="229"/>
    </location>
</feature>
<name>A0A644WIQ3_9ZZZZ</name>
<protein>
    <submittedName>
        <fullName evidence="2">Uncharacterized protein</fullName>
    </submittedName>
</protein>
<proteinExistence type="predicted"/>
<reference evidence="2" key="1">
    <citation type="submission" date="2019-08" db="EMBL/GenBank/DDBJ databases">
        <authorList>
            <person name="Kucharzyk K."/>
            <person name="Murdoch R.W."/>
            <person name="Higgins S."/>
            <person name="Loffler F."/>
        </authorList>
    </citation>
    <scope>NUCLEOTIDE SEQUENCE</scope>
</reference>
<feature type="region of interest" description="Disordered" evidence="1">
    <location>
        <begin position="613"/>
        <end position="641"/>
    </location>
</feature>